<evidence type="ECO:0000256" key="4">
    <source>
        <dbReference type="ARBA" id="ARBA00022692"/>
    </source>
</evidence>
<dbReference type="PANTHER" id="PTHR13018">
    <property type="entry name" value="PROBABLE MEMBRANE PROTEIN DUF221-RELATED"/>
    <property type="match status" value="1"/>
</dbReference>
<dbReference type="AlphaFoldDB" id="A0A8D8LKW4"/>
<dbReference type="EMBL" id="HBUF01018337">
    <property type="protein sequence ID" value="CAG6610423.1"/>
    <property type="molecule type" value="Transcribed_RNA"/>
</dbReference>
<dbReference type="Pfam" id="PF13967">
    <property type="entry name" value="RSN1_TM"/>
    <property type="match status" value="1"/>
</dbReference>
<comment type="similarity">
    <text evidence="2">Belongs to the CSC1 (TC 1.A.17) family.</text>
</comment>
<dbReference type="EMBL" id="HBUF01513492">
    <property type="protein sequence ID" value="CAG6747262.1"/>
    <property type="molecule type" value="Transcribed_RNA"/>
</dbReference>
<dbReference type="GO" id="GO:0005886">
    <property type="term" value="C:plasma membrane"/>
    <property type="evidence" value="ECO:0007669"/>
    <property type="project" value="TreeGrafter"/>
</dbReference>
<reference evidence="11" key="1">
    <citation type="submission" date="2021-05" db="EMBL/GenBank/DDBJ databases">
        <authorList>
            <person name="Alioto T."/>
            <person name="Alioto T."/>
            <person name="Gomez Garrido J."/>
        </authorList>
    </citation>
    <scope>NUCLEOTIDE SEQUENCE</scope>
</reference>
<comment type="subcellular location">
    <subcellularLocation>
        <location evidence="1">Membrane</location>
        <topology evidence="1">Multi-pass membrane protein</topology>
    </subcellularLocation>
</comment>
<keyword evidence="3" id="KW-0813">Transport</keyword>
<dbReference type="EMBL" id="HBUF01513494">
    <property type="protein sequence ID" value="CAG6747266.1"/>
    <property type="molecule type" value="Transcribed_RNA"/>
</dbReference>
<evidence type="ECO:0000256" key="6">
    <source>
        <dbReference type="ARBA" id="ARBA00023136"/>
    </source>
</evidence>
<dbReference type="PANTHER" id="PTHR13018:SF5">
    <property type="entry name" value="RE44586P"/>
    <property type="match status" value="1"/>
</dbReference>
<keyword evidence="6 7" id="KW-0472">Membrane</keyword>
<protein>
    <submittedName>
        <fullName evidence="11">CSC1-like protein 2</fullName>
    </submittedName>
</protein>
<evidence type="ECO:0000256" key="7">
    <source>
        <dbReference type="SAM" id="Phobius"/>
    </source>
</evidence>
<evidence type="ECO:0000259" key="9">
    <source>
        <dbReference type="Pfam" id="PF13967"/>
    </source>
</evidence>
<feature type="domain" description="CSC1/OSCA1-like cytosolic" evidence="10">
    <location>
        <begin position="227"/>
        <end position="409"/>
    </location>
</feature>
<feature type="transmembrane region" description="Helical" evidence="7">
    <location>
        <begin position="147"/>
        <end position="167"/>
    </location>
</feature>
<feature type="transmembrane region" description="Helical" evidence="7">
    <location>
        <begin position="463"/>
        <end position="483"/>
    </location>
</feature>
<dbReference type="EMBL" id="HBUF01374189">
    <property type="protein sequence ID" value="CAG6727517.1"/>
    <property type="molecule type" value="Transcribed_RNA"/>
</dbReference>
<dbReference type="EMBL" id="HBUF01018339">
    <property type="protein sequence ID" value="CAG6610425.1"/>
    <property type="molecule type" value="Transcribed_RNA"/>
</dbReference>
<dbReference type="GO" id="GO:0005227">
    <property type="term" value="F:calcium-activated cation channel activity"/>
    <property type="evidence" value="ECO:0007669"/>
    <property type="project" value="InterPro"/>
</dbReference>
<proteinExistence type="inferred from homology"/>
<evidence type="ECO:0000256" key="1">
    <source>
        <dbReference type="ARBA" id="ARBA00004141"/>
    </source>
</evidence>
<keyword evidence="5 7" id="KW-1133">Transmembrane helix</keyword>
<dbReference type="Pfam" id="PF14703">
    <property type="entry name" value="PHM7_cyt"/>
    <property type="match status" value="1"/>
</dbReference>
<feature type="transmembrane region" description="Helical" evidence="7">
    <location>
        <begin position="192"/>
        <end position="211"/>
    </location>
</feature>
<evidence type="ECO:0000256" key="3">
    <source>
        <dbReference type="ARBA" id="ARBA00022448"/>
    </source>
</evidence>
<dbReference type="InterPro" id="IPR027815">
    <property type="entry name" value="CSC1/OSCA1-like_cyt"/>
</dbReference>
<accession>A0A8D8LKW4</accession>
<evidence type="ECO:0000259" key="8">
    <source>
        <dbReference type="Pfam" id="PF02714"/>
    </source>
</evidence>
<evidence type="ECO:0000256" key="2">
    <source>
        <dbReference type="ARBA" id="ARBA00007779"/>
    </source>
</evidence>
<feature type="transmembrane region" description="Helical" evidence="7">
    <location>
        <begin position="41"/>
        <end position="58"/>
    </location>
</feature>
<feature type="transmembrane region" description="Helical" evidence="7">
    <location>
        <begin position="605"/>
        <end position="635"/>
    </location>
</feature>
<feature type="transmembrane region" description="Helical" evidence="7">
    <location>
        <begin position="661"/>
        <end position="683"/>
    </location>
</feature>
<dbReference type="InterPro" id="IPR032880">
    <property type="entry name" value="CSC1/OSCA1-like_N"/>
</dbReference>
<feature type="domain" description="CSC1/OSCA1-like 7TM region" evidence="8">
    <location>
        <begin position="423"/>
        <end position="676"/>
    </location>
</feature>
<evidence type="ECO:0000313" key="11">
    <source>
        <dbReference type="EMBL" id="CAG6610423.1"/>
    </source>
</evidence>
<evidence type="ECO:0000256" key="5">
    <source>
        <dbReference type="ARBA" id="ARBA00022989"/>
    </source>
</evidence>
<feature type="domain" description="CSC1/OSCA1-like N-terminal transmembrane" evidence="9">
    <location>
        <begin position="107"/>
        <end position="210"/>
    </location>
</feature>
<dbReference type="InterPro" id="IPR003864">
    <property type="entry name" value="CSC1/OSCA1-like_7TM"/>
</dbReference>
<evidence type="ECO:0000259" key="10">
    <source>
        <dbReference type="Pfam" id="PF14703"/>
    </source>
</evidence>
<feature type="transmembrane region" description="Helical" evidence="7">
    <location>
        <begin position="689"/>
        <end position="713"/>
    </location>
</feature>
<dbReference type="EMBL" id="HBUF01374191">
    <property type="protein sequence ID" value="CAG6727519.1"/>
    <property type="molecule type" value="Transcribed_RNA"/>
</dbReference>
<name>A0A8D8LKW4_9HEMI</name>
<organism evidence="11">
    <name type="scientific">Cacopsylla melanoneura</name>
    <dbReference type="NCBI Taxonomy" id="428564"/>
    <lineage>
        <taxon>Eukaryota</taxon>
        <taxon>Metazoa</taxon>
        <taxon>Ecdysozoa</taxon>
        <taxon>Arthropoda</taxon>
        <taxon>Hexapoda</taxon>
        <taxon>Insecta</taxon>
        <taxon>Pterygota</taxon>
        <taxon>Neoptera</taxon>
        <taxon>Paraneoptera</taxon>
        <taxon>Hemiptera</taxon>
        <taxon>Sternorrhyncha</taxon>
        <taxon>Psylloidea</taxon>
        <taxon>Psyllidae</taxon>
        <taxon>Psyllinae</taxon>
        <taxon>Cacopsylla</taxon>
    </lineage>
</organism>
<dbReference type="InterPro" id="IPR045122">
    <property type="entry name" value="Csc1-like"/>
</dbReference>
<feature type="transmembrane region" description="Helical" evidence="7">
    <location>
        <begin position="421"/>
        <end position="443"/>
    </location>
</feature>
<keyword evidence="4 7" id="KW-0812">Transmembrane</keyword>
<dbReference type="Pfam" id="PF02714">
    <property type="entry name" value="RSN1_7TM"/>
    <property type="match status" value="1"/>
</dbReference>
<sequence>MDGSTYFGTLHQRPPKEKCAYFNKTTTNIFITAYEGIPQNLLLNVIAWLLLLMFFTVMRKRAWDYGRLALVQKNERSVMWTQLFYGSLDEAVAVNPTDTRAHTLETSISVDQGPFSWLTSVFRIRDDHILAKSGADAVQYLSFQRHIIVFTGIITLVSLLVVLPVNFHGDLEGDGLTFGHTTLSNLHPDSNFLWIHVTLAILYLPLSIFLMRRFSVHLKFEEREAVSKTLMITNVPRRNCDVNDIQRHFRESYPEFDVQDIQLAYDIANLVTLDRRREILHESKLYCEESNKISHDRIQVTPQMCGYLCKPCCYPCQDTVDGLDYYTQEETRIQQKVDAERAKSLKRPLGIAFVTLSNTEGAKKVLSDHRRPWYECNAAPPLSSVSHLLSTRLWTVAFAPSPRDIIWENLAIPTTTRYFKLAITNTLLFAGLFFLTTPVIVLNTMEILKLREIEKANPILSEFMPTLLMWTFAAMLPVLVVKSDQWLGHWTRSEMNHAIMRKTFTFLLFMVLILPSLGLTSIQAFIEFLPSQKEAYRWECLFLPDKGAFFVNYVITSSFIGTSLELIRFPELFMYAVRISVARSEAETASVRKQILWEFPFGVQYAWMLLIFALTTVYSLSCPLITPFGLLYLCLKHLVDRYNIYYAYGPSKISQQIHGTAINCVIASVVMLQASFTLLSILRRGFHDISLYALIGFILTIAFAFSQCFLRWFQNWSPIYYQSAAARQSAIVRRRVAGYYSAHQYIPDVLRRSMPREPIPTARTDPELVTVYSPASGGGESPIHYHIGQPINSSDTATLYQNYETNNCDV</sequence>
<feature type="transmembrane region" description="Helical" evidence="7">
    <location>
        <begin position="504"/>
        <end position="526"/>
    </location>
</feature>